<reference evidence="1" key="1">
    <citation type="journal article" date="2015" name="Nature">
        <title>Complex archaea that bridge the gap between prokaryotes and eukaryotes.</title>
        <authorList>
            <person name="Spang A."/>
            <person name="Saw J.H."/>
            <person name="Jorgensen S.L."/>
            <person name="Zaremba-Niedzwiedzka K."/>
            <person name="Martijn J."/>
            <person name="Lind A.E."/>
            <person name="van Eijk R."/>
            <person name="Schleper C."/>
            <person name="Guy L."/>
            <person name="Ettema T.J."/>
        </authorList>
    </citation>
    <scope>NUCLEOTIDE SEQUENCE</scope>
</reference>
<organism evidence="1">
    <name type="scientific">marine sediment metagenome</name>
    <dbReference type="NCBI Taxonomy" id="412755"/>
    <lineage>
        <taxon>unclassified sequences</taxon>
        <taxon>metagenomes</taxon>
        <taxon>ecological metagenomes</taxon>
    </lineage>
</organism>
<dbReference type="EMBL" id="LAZR01000375">
    <property type="protein sequence ID" value="KKN71839.1"/>
    <property type="molecule type" value="Genomic_DNA"/>
</dbReference>
<name>A0A0F9SY48_9ZZZZ</name>
<evidence type="ECO:0000313" key="1">
    <source>
        <dbReference type="EMBL" id="KKN71839.1"/>
    </source>
</evidence>
<protein>
    <submittedName>
        <fullName evidence="1">Uncharacterized protein</fullName>
    </submittedName>
</protein>
<sequence>MPKLWEIVKPDQLVFLANYQWKTYGTKLDVVIHAREEKNVNIKVSYPSLAEITVTMREKPRQLRGKGW</sequence>
<gene>
    <name evidence="1" type="ORF">LCGC14_0416930</name>
</gene>
<proteinExistence type="predicted"/>
<accession>A0A0F9SY48</accession>
<comment type="caution">
    <text evidence="1">The sequence shown here is derived from an EMBL/GenBank/DDBJ whole genome shotgun (WGS) entry which is preliminary data.</text>
</comment>
<dbReference type="AlphaFoldDB" id="A0A0F9SY48"/>